<dbReference type="InterPro" id="IPR056512">
    <property type="entry name" value="LIN_N"/>
</dbReference>
<dbReference type="CDD" id="cd16664">
    <property type="entry name" value="RING-Ubox_PUB"/>
    <property type="match status" value="1"/>
</dbReference>
<gene>
    <name evidence="8" type="ORF">Scaly_2014600</name>
</gene>
<dbReference type="Pfam" id="PF00400">
    <property type="entry name" value="WD40"/>
    <property type="match status" value="1"/>
</dbReference>
<name>A0AAW2N0Z6_9LAMI</name>
<dbReference type="InterPro" id="IPR052858">
    <property type="entry name" value="E3_ubiquitin-ligase_LIN"/>
</dbReference>
<dbReference type="InterPro" id="IPR003613">
    <property type="entry name" value="Ubox_domain"/>
</dbReference>
<dbReference type="InterPro" id="IPR036322">
    <property type="entry name" value="WD40_repeat_dom_sf"/>
</dbReference>
<dbReference type="Pfam" id="PF23628">
    <property type="entry name" value="ARM_LIN_C"/>
    <property type="match status" value="1"/>
</dbReference>
<dbReference type="InterPro" id="IPR015943">
    <property type="entry name" value="WD40/YVTN_repeat-like_dom_sf"/>
</dbReference>
<dbReference type="InterPro" id="IPR013083">
    <property type="entry name" value="Znf_RING/FYVE/PHD"/>
</dbReference>
<dbReference type="InterPro" id="IPR056514">
    <property type="entry name" value="ARM_LIN_2nd"/>
</dbReference>
<evidence type="ECO:0000256" key="2">
    <source>
        <dbReference type="ARBA" id="ARBA00004906"/>
    </source>
</evidence>
<sequence>MSATTTMATTTSVEILHHTATFLSEVLSQPDLRHHLFSTFLQRLPSTLIKPLNSASQIIEKAISNATASSSLRSAEKLLLSNSHNPFSSFLLSLVRYLRHREIDASLSLLDVFQADPSLCRLEIAPFLFQELFLVHFAPMLEWYNVQRSSILSSFSLTADYNSDDQSIISNTTLLSKMSGDQASALKDLERDYEDLLDENCRIFVEYFKRILRNKDGEQVIVPPPTVVLQIRQTADKLVCSDEEKIKNQEFESTNRRYNPMWAGGDRSVEFSSNRDKSLSKFPSFVPERVSPKVITNQRLSKESETSTENDSGAKLHSSANENLSDYSSSDSEAESKETIKRLALFDSRKITSQKQKQPLLLEESRRSPQLFMEDIDNVLGGGKNTPPKDFVCPITTHVFDDPVTLETGQTYERKAIQEWIDRGNSTCPITRQKLSSTQLPKTNYVLKRLIASWQEQNQGSALSQFKVMQAKVSPENRSVSPNSVISQATIDGTMSELRLAITDLCTSEILREAETAVLKIERFWEEGNMQLEMISMLTKPPVINGFVEILFNSVDKQVLKATILLLTELGSRDVSVIQTLTAVDSDVECIVELFKKGLLEAVVLVHLLRPQATSLVEMDLVDYLLTVLGNKEDNESKKMCMNPRTASLILLGDIIRSSNEARLVKICRNIIAEKAELAPVLEIFVGVNDAERFEIVHLLSELVKLNRRNLNEQFLHLLKDEGTFSTMHNLLMYLQNTHQDQSPIVAGLLLQLDLLEEPRKMSIYREEAIDALISGLRNSEFPVAQISAAETVLSLQGRFSYSGKSLSRAILLKRAGLDRSYRAFMRKDKRRHNISADDQDTKEDEKAGEEWERRVAFALVSHEFGLLFEGLAEGLKSRYEELQSVCFMAATWLTYMLSILPDTGVRGAARVCLLNHFVSVFKSRKNTEDRALSMLALNTFIRDPEGLQGLGAHMKDILKGLRELKKSSIMAVEMLKVLSEEHDNSAVWSSEGSELHLIQEICEHTKAVTSLAVLHSSDKLYSGSLDRTVRVWVISVEGIYCEQVQEMKDHINNLVVANNIACYIPQGAGIKVYSWNGSSKLLNQQKYAKCLALVQGKVYCGCMDNSIQEIDLATGTLGIIQSGSKKLLGKAYPIYALQIHDGLIYAAGPSFDGANVKIWSTSNYSMVGSLTSSSEVRTMAVSSDLVYLGCKGGTVEVWCRKKHSRVETLQVSSTAKILSMAIDANEDMLIIGTSDGRIQVIHSSSSKEKLGNQL</sequence>
<dbReference type="SMART" id="SM00320">
    <property type="entry name" value="WD40"/>
    <property type="match status" value="3"/>
</dbReference>
<dbReference type="Gene3D" id="2.130.10.10">
    <property type="entry name" value="YVTN repeat-like/Quinoprotein amine dehydrogenase"/>
    <property type="match status" value="1"/>
</dbReference>
<comment type="catalytic activity">
    <reaction evidence="1">
        <text>S-ubiquitinyl-[E2 ubiquitin-conjugating enzyme]-L-cysteine + [acceptor protein]-L-lysine = [E2 ubiquitin-conjugating enzyme]-L-cysteine + N(6)-ubiquitinyl-[acceptor protein]-L-lysine.</text>
        <dbReference type="EC" id="2.3.2.27"/>
    </reaction>
</comment>
<dbReference type="GO" id="GO:0016567">
    <property type="term" value="P:protein ubiquitination"/>
    <property type="evidence" value="ECO:0007669"/>
    <property type="project" value="InterPro"/>
</dbReference>
<dbReference type="SUPFAM" id="SSF50978">
    <property type="entry name" value="WD40 repeat-like"/>
    <property type="match status" value="1"/>
</dbReference>
<dbReference type="EMBL" id="JACGWM010000012">
    <property type="protein sequence ID" value="KAL0337395.1"/>
    <property type="molecule type" value="Genomic_DNA"/>
</dbReference>
<organism evidence="8">
    <name type="scientific">Sesamum calycinum</name>
    <dbReference type="NCBI Taxonomy" id="2727403"/>
    <lineage>
        <taxon>Eukaryota</taxon>
        <taxon>Viridiplantae</taxon>
        <taxon>Streptophyta</taxon>
        <taxon>Embryophyta</taxon>
        <taxon>Tracheophyta</taxon>
        <taxon>Spermatophyta</taxon>
        <taxon>Magnoliopsida</taxon>
        <taxon>eudicotyledons</taxon>
        <taxon>Gunneridae</taxon>
        <taxon>Pentapetalae</taxon>
        <taxon>asterids</taxon>
        <taxon>lamiids</taxon>
        <taxon>Lamiales</taxon>
        <taxon>Pedaliaceae</taxon>
        <taxon>Sesamum</taxon>
    </lineage>
</organism>
<dbReference type="SUPFAM" id="SSF48371">
    <property type="entry name" value="ARM repeat"/>
    <property type="match status" value="1"/>
</dbReference>
<evidence type="ECO:0000256" key="1">
    <source>
        <dbReference type="ARBA" id="ARBA00000900"/>
    </source>
</evidence>
<evidence type="ECO:0000256" key="3">
    <source>
        <dbReference type="ARBA" id="ARBA00012483"/>
    </source>
</evidence>
<dbReference type="PANTHER" id="PTHR47446:SF2">
    <property type="entry name" value="RING-TYPE E3 UBIQUITIN TRANSFERASE"/>
    <property type="match status" value="1"/>
</dbReference>
<dbReference type="PROSITE" id="PS51698">
    <property type="entry name" value="U_BOX"/>
    <property type="match status" value="1"/>
</dbReference>
<dbReference type="Pfam" id="PF23654">
    <property type="entry name" value="ARM_LIN_2nd"/>
    <property type="match status" value="1"/>
</dbReference>
<evidence type="ECO:0000256" key="4">
    <source>
        <dbReference type="ARBA" id="ARBA00022679"/>
    </source>
</evidence>
<comment type="caution">
    <text evidence="8">The sequence shown here is derived from an EMBL/GenBank/DDBJ whole genome shotgun (WGS) entry which is preliminary data.</text>
</comment>
<reference evidence="8" key="2">
    <citation type="journal article" date="2024" name="Plant">
        <title>Genomic evolution and insights into agronomic trait innovations of Sesamum species.</title>
        <authorList>
            <person name="Miao H."/>
            <person name="Wang L."/>
            <person name="Qu L."/>
            <person name="Liu H."/>
            <person name="Sun Y."/>
            <person name="Le M."/>
            <person name="Wang Q."/>
            <person name="Wei S."/>
            <person name="Zheng Y."/>
            <person name="Lin W."/>
            <person name="Duan Y."/>
            <person name="Cao H."/>
            <person name="Xiong S."/>
            <person name="Wang X."/>
            <person name="Wei L."/>
            <person name="Li C."/>
            <person name="Ma Q."/>
            <person name="Ju M."/>
            <person name="Zhao R."/>
            <person name="Li G."/>
            <person name="Mu C."/>
            <person name="Tian Q."/>
            <person name="Mei H."/>
            <person name="Zhang T."/>
            <person name="Gao T."/>
            <person name="Zhang H."/>
        </authorList>
    </citation>
    <scope>NUCLEOTIDE SEQUENCE</scope>
    <source>
        <strain evidence="8">KEN8</strain>
    </source>
</reference>
<dbReference type="PROSITE" id="PS50082">
    <property type="entry name" value="WD_REPEATS_2"/>
    <property type="match status" value="1"/>
</dbReference>
<dbReference type="AlphaFoldDB" id="A0AAW2N0Z6"/>
<accession>A0AAW2N0Z6</accession>
<evidence type="ECO:0000256" key="5">
    <source>
        <dbReference type="PROSITE-ProRule" id="PRU00221"/>
    </source>
</evidence>
<keyword evidence="4" id="KW-0808">Transferase</keyword>
<dbReference type="Pfam" id="PF04564">
    <property type="entry name" value="U-box"/>
    <property type="match status" value="1"/>
</dbReference>
<protein>
    <recommendedName>
        <fullName evidence="3">RING-type E3 ubiquitin transferase</fullName>
        <ecNumber evidence="3">2.3.2.27</ecNumber>
    </recommendedName>
</protein>
<dbReference type="InterPro" id="IPR045210">
    <property type="entry name" value="RING-Ubox_PUB"/>
</dbReference>
<feature type="repeat" description="WD" evidence="5">
    <location>
        <begin position="1002"/>
        <end position="1033"/>
    </location>
</feature>
<comment type="pathway">
    <text evidence="2">Protein modification; protein ubiquitination.</text>
</comment>
<evidence type="ECO:0000313" key="8">
    <source>
        <dbReference type="EMBL" id="KAL0337395.1"/>
    </source>
</evidence>
<reference evidence="8" key="1">
    <citation type="submission" date="2020-06" db="EMBL/GenBank/DDBJ databases">
        <authorList>
            <person name="Li T."/>
            <person name="Hu X."/>
            <person name="Zhang T."/>
            <person name="Song X."/>
            <person name="Zhang H."/>
            <person name="Dai N."/>
            <person name="Sheng W."/>
            <person name="Hou X."/>
            <person name="Wei L."/>
        </authorList>
    </citation>
    <scope>NUCLEOTIDE SEQUENCE</scope>
    <source>
        <strain evidence="8">KEN8</strain>
        <tissue evidence="8">Leaf</tissue>
    </source>
</reference>
<dbReference type="PROSITE" id="PS50294">
    <property type="entry name" value="WD_REPEATS_REGION"/>
    <property type="match status" value="1"/>
</dbReference>
<dbReference type="Pfam" id="PF23568">
    <property type="entry name" value="ARM_LIN"/>
    <property type="match status" value="1"/>
</dbReference>
<dbReference type="InterPro" id="IPR016024">
    <property type="entry name" value="ARM-type_fold"/>
</dbReference>
<dbReference type="SMART" id="SM00504">
    <property type="entry name" value="Ubox"/>
    <property type="match status" value="1"/>
</dbReference>
<dbReference type="GO" id="GO:0061630">
    <property type="term" value="F:ubiquitin protein ligase activity"/>
    <property type="evidence" value="ECO:0007669"/>
    <property type="project" value="UniProtKB-EC"/>
</dbReference>
<proteinExistence type="predicted"/>
<evidence type="ECO:0000256" key="6">
    <source>
        <dbReference type="SAM" id="MobiDB-lite"/>
    </source>
</evidence>
<keyword evidence="5" id="KW-0853">WD repeat</keyword>
<evidence type="ECO:0000259" key="7">
    <source>
        <dbReference type="PROSITE" id="PS51698"/>
    </source>
</evidence>
<dbReference type="EC" id="2.3.2.27" evidence="3"/>
<dbReference type="InterPro" id="IPR001680">
    <property type="entry name" value="WD40_rpt"/>
</dbReference>
<dbReference type="SUPFAM" id="SSF57850">
    <property type="entry name" value="RING/U-box"/>
    <property type="match status" value="1"/>
</dbReference>
<feature type="region of interest" description="Disordered" evidence="6">
    <location>
        <begin position="293"/>
        <end position="333"/>
    </location>
</feature>
<dbReference type="InterPro" id="IPR055566">
    <property type="entry name" value="ARM_LIN"/>
</dbReference>
<dbReference type="PANTHER" id="PTHR47446">
    <property type="entry name" value="RING-TYPE E3 UBIQUITIN TRANSFERASE"/>
    <property type="match status" value="1"/>
</dbReference>
<dbReference type="Gene3D" id="3.30.40.10">
    <property type="entry name" value="Zinc/RING finger domain, C3HC4 (zinc finger)"/>
    <property type="match status" value="1"/>
</dbReference>
<feature type="domain" description="U-box" evidence="7">
    <location>
        <begin position="386"/>
        <end position="461"/>
    </location>
</feature>